<feature type="binding site" evidence="4">
    <location>
        <position position="186"/>
    </location>
    <ligand>
        <name>ATP</name>
        <dbReference type="ChEBI" id="CHEBI:30616"/>
    </ligand>
</feature>
<protein>
    <recommendedName>
        <fullName evidence="4 5">N5-carboxyaminoimidazole ribonucleotide synthase</fullName>
        <shortName evidence="4 5">N5-CAIR synthase</shortName>
        <ecNumber evidence="4 5">6.3.4.18</ecNumber>
    </recommendedName>
    <alternativeName>
        <fullName evidence="4 5">5-(carboxyamino)imidazole ribonucleotide synthetase</fullName>
    </alternativeName>
</protein>
<dbReference type="InterPro" id="IPR011054">
    <property type="entry name" value="Rudment_hybrid_motif"/>
</dbReference>
<accession>A0AA37WD25</accession>
<dbReference type="HAMAP" id="MF_01928">
    <property type="entry name" value="PurK"/>
    <property type="match status" value="1"/>
</dbReference>
<dbReference type="InterPro" id="IPR003135">
    <property type="entry name" value="ATP-grasp_carboxylate-amine"/>
</dbReference>
<keyword evidence="3 4" id="KW-0067">ATP-binding</keyword>
<dbReference type="InterPro" id="IPR040686">
    <property type="entry name" value="PurK_C"/>
</dbReference>
<dbReference type="PROSITE" id="PS50975">
    <property type="entry name" value="ATP_GRASP"/>
    <property type="match status" value="1"/>
</dbReference>
<reference evidence="7" key="1">
    <citation type="journal article" date="2014" name="Int. J. Syst. Evol. Microbiol.">
        <title>Complete genome sequence of Corynebacterium casei LMG S-19264T (=DSM 44701T), isolated from a smear-ripened cheese.</title>
        <authorList>
            <consortium name="US DOE Joint Genome Institute (JGI-PGF)"/>
            <person name="Walter F."/>
            <person name="Albersmeier A."/>
            <person name="Kalinowski J."/>
            <person name="Ruckert C."/>
        </authorList>
    </citation>
    <scope>NUCLEOTIDE SEQUENCE</scope>
    <source>
        <strain evidence="7">NBRC 108769</strain>
    </source>
</reference>
<evidence type="ECO:0000313" key="7">
    <source>
        <dbReference type="EMBL" id="GLR16438.1"/>
    </source>
</evidence>
<comment type="caution">
    <text evidence="4">Lacks conserved residue(s) required for the propagation of feature annotation.</text>
</comment>
<dbReference type="EC" id="6.3.4.18" evidence="4 5"/>
<comment type="caution">
    <text evidence="7">The sequence shown here is derived from an EMBL/GenBank/DDBJ whole genome shotgun (WGS) entry which is preliminary data.</text>
</comment>
<comment type="function">
    <text evidence="5">Catalyzes the ATP-dependent conversion of 5-aminoimidazole ribonucleotide (AIR) and HCO(3)- to N5-carboxyaminoimidazole ribonucleotide (N5-CAIR).</text>
</comment>
<dbReference type="PANTHER" id="PTHR11609">
    <property type="entry name" value="PURINE BIOSYNTHESIS PROTEIN 6/7, PUR6/7"/>
    <property type="match status" value="1"/>
</dbReference>
<dbReference type="Gene3D" id="3.30.1490.20">
    <property type="entry name" value="ATP-grasp fold, A domain"/>
    <property type="match status" value="1"/>
</dbReference>
<dbReference type="Pfam" id="PF02222">
    <property type="entry name" value="ATP-grasp"/>
    <property type="match status" value="1"/>
</dbReference>
<feature type="binding site" evidence="4">
    <location>
        <begin position="265"/>
        <end position="266"/>
    </location>
    <ligand>
        <name>ATP</name>
        <dbReference type="ChEBI" id="CHEBI:30616"/>
    </ligand>
</feature>
<comment type="function">
    <text evidence="4">Catalyzes the ATP-dependent conversion of 5-aminoimidazole ribonucleotide (AIR) and HCO(3)(-) to N5-carboxyaminoimidazole ribonucleotide (N5-CAIR).</text>
</comment>
<feature type="binding site" evidence="4">
    <location>
        <position position="105"/>
    </location>
    <ligand>
        <name>ATP</name>
        <dbReference type="ChEBI" id="CHEBI:30616"/>
    </ligand>
</feature>
<name>A0AA37WD25_9BACT</name>
<comment type="subunit">
    <text evidence="4 5">Homodimer.</text>
</comment>
<dbReference type="InterPro" id="IPR016185">
    <property type="entry name" value="PreATP-grasp_dom_sf"/>
</dbReference>
<dbReference type="Gene3D" id="3.30.470.20">
    <property type="entry name" value="ATP-grasp fold, B domain"/>
    <property type="match status" value="1"/>
</dbReference>
<dbReference type="GO" id="GO:0005829">
    <property type="term" value="C:cytosol"/>
    <property type="evidence" value="ECO:0007669"/>
    <property type="project" value="TreeGrafter"/>
</dbReference>
<evidence type="ECO:0000259" key="6">
    <source>
        <dbReference type="PROSITE" id="PS50975"/>
    </source>
</evidence>
<organism evidence="7 8">
    <name type="scientific">Portibacter lacus</name>
    <dbReference type="NCBI Taxonomy" id="1099794"/>
    <lineage>
        <taxon>Bacteria</taxon>
        <taxon>Pseudomonadati</taxon>
        <taxon>Bacteroidota</taxon>
        <taxon>Saprospiria</taxon>
        <taxon>Saprospirales</taxon>
        <taxon>Haliscomenobacteraceae</taxon>
        <taxon>Portibacter</taxon>
    </lineage>
</organism>
<evidence type="ECO:0000313" key="8">
    <source>
        <dbReference type="Proteomes" id="UP001156666"/>
    </source>
</evidence>
<dbReference type="NCBIfam" id="NF004679">
    <property type="entry name" value="PRK06019.1-5"/>
    <property type="match status" value="1"/>
</dbReference>
<dbReference type="GO" id="GO:0006189">
    <property type="term" value="P:'de novo' IMP biosynthetic process"/>
    <property type="evidence" value="ECO:0007669"/>
    <property type="project" value="UniProtKB-UniRule"/>
</dbReference>
<dbReference type="InterPro" id="IPR013815">
    <property type="entry name" value="ATP_grasp_subdomain_1"/>
</dbReference>
<feature type="binding site" evidence="4">
    <location>
        <begin position="178"/>
        <end position="181"/>
    </location>
    <ligand>
        <name>ATP</name>
        <dbReference type="ChEBI" id="CHEBI:30616"/>
    </ligand>
</feature>
<dbReference type="GO" id="GO:0046872">
    <property type="term" value="F:metal ion binding"/>
    <property type="evidence" value="ECO:0007669"/>
    <property type="project" value="InterPro"/>
</dbReference>
<dbReference type="GO" id="GO:0034028">
    <property type="term" value="F:5-(carboxyamino)imidazole ribonucleotide synthase activity"/>
    <property type="evidence" value="ECO:0007669"/>
    <property type="project" value="UniProtKB-UniRule"/>
</dbReference>
<feature type="binding site" evidence="4">
    <location>
        <position position="147"/>
    </location>
    <ligand>
        <name>ATP</name>
        <dbReference type="ChEBI" id="CHEBI:30616"/>
    </ligand>
</feature>
<keyword evidence="2 4" id="KW-0658">Purine biosynthesis</keyword>
<comment type="pathway">
    <text evidence="4 5">Purine metabolism; IMP biosynthesis via de novo pathway; 5-amino-1-(5-phospho-D-ribosyl)imidazole-4-carboxylate from 5-amino-1-(5-phospho-D-ribosyl)imidazole (N5-CAIR route): step 1/2.</text>
</comment>
<feature type="domain" description="ATP-grasp" evidence="6">
    <location>
        <begin position="109"/>
        <end position="295"/>
    </location>
</feature>
<dbReference type="InterPro" id="IPR011761">
    <property type="entry name" value="ATP-grasp"/>
</dbReference>
<keyword evidence="1 4" id="KW-0547">Nucleotide-binding</keyword>
<dbReference type="GO" id="GO:0005524">
    <property type="term" value="F:ATP binding"/>
    <property type="evidence" value="ECO:0007669"/>
    <property type="project" value="UniProtKB-UniRule"/>
</dbReference>
<sequence>MNYRKKKVGVLGGGQLGRMMYETVLKWDLDLHFMDQSRDFPVGKVCPNFEIGDFSNYDDVIRFGEGKDIVTIEIEAVNLEALRELRKRGVIIHPSPDALKIINDKGLQKMFYESYEIPSAAFQLFQNIDEVKKAIQEGGLSYPFVQKVRTGGYDGKGVSVIKSKDDLPKLLEGPCLTEDLVPIDKEIGVIIARNESGEMKAYDPVEMVFDEEANLVDYLFAPAHLSSTLTEEAIKIAKNLITKFDICGLLAVEFFLTKDGKLMVNEVAPRCHNSGHHSIEACETSQFEQHIRGVMNMPLGNTHLKSKAVMVNLLGEANATGEVRYQGMHECLEKGNVNLHFYGKSETKPFRKMGHATILEKDINTAIEKAKFVKENLIVTT</sequence>
<evidence type="ECO:0000256" key="3">
    <source>
        <dbReference type="ARBA" id="ARBA00022840"/>
    </source>
</evidence>
<evidence type="ECO:0000256" key="1">
    <source>
        <dbReference type="ARBA" id="ARBA00022741"/>
    </source>
</evidence>
<dbReference type="Gene3D" id="3.40.50.20">
    <property type="match status" value="1"/>
</dbReference>
<dbReference type="GO" id="GO:0004638">
    <property type="term" value="F:phosphoribosylaminoimidazole carboxylase activity"/>
    <property type="evidence" value="ECO:0007669"/>
    <property type="project" value="InterPro"/>
</dbReference>
<dbReference type="InterPro" id="IPR054350">
    <property type="entry name" value="PurT/PurK_preATP-grasp"/>
</dbReference>
<gene>
    <name evidence="4 5 7" type="primary">purK</name>
    <name evidence="7" type="ORF">GCM10007940_10530</name>
</gene>
<dbReference type="EMBL" id="BSOH01000005">
    <property type="protein sequence ID" value="GLR16438.1"/>
    <property type="molecule type" value="Genomic_DNA"/>
</dbReference>
<reference evidence="7" key="2">
    <citation type="submission" date="2023-01" db="EMBL/GenBank/DDBJ databases">
        <title>Draft genome sequence of Portibacter lacus strain NBRC 108769.</title>
        <authorList>
            <person name="Sun Q."/>
            <person name="Mori K."/>
        </authorList>
    </citation>
    <scope>NUCLEOTIDE SEQUENCE</scope>
    <source>
        <strain evidence="7">NBRC 108769</strain>
    </source>
</reference>
<comment type="similarity">
    <text evidence="4 5">Belongs to the PurK/PurT family.</text>
</comment>
<dbReference type="InterPro" id="IPR005875">
    <property type="entry name" value="PurK"/>
</dbReference>
<keyword evidence="4 5" id="KW-0436">Ligase</keyword>
<evidence type="ECO:0000256" key="2">
    <source>
        <dbReference type="ARBA" id="ARBA00022755"/>
    </source>
</evidence>
<dbReference type="NCBIfam" id="TIGR01161">
    <property type="entry name" value="purK"/>
    <property type="match status" value="1"/>
</dbReference>
<dbReference type="SUPFAM" id="SSF51246">
    <property type="entry name" value="Rudiment single hybrid motif"/>
    <property type="match status" value="1"/>
</dbReference>
<dbReference type="AlphaFoldDB" id="A0AA37WD25"/>
<dbReference type="Proteomes" id="UP001156666">
    <property type="component" value="Unassembled WGS sequence"/>
</dbReference>
<evidence type="ECO:0000256" key="4">
    <source>
        <dbReference type="HAMAP-Rule" id="MF_01928"/>
    </source>
</evidence>
<dbReference type="SUPFAM" id="SSF52440">
    <property type="entry name" value="PreATP-grasp domain"/>
    <property type="match status" value="1"/>
</dbReference>
<evidence type="ECO:0000256" key="5">
    <source>
        <dbReference type="RuleBase" id="RU361200"/>
    </source>
</evidence>
<keyword evidence="8" id="KW-1185">Reference proteome</keyword>
<proteinExistence type="inferred from homology"/>
<dbReference type="RefSeq" id="WP_235293242.1">
    <property type="nucleotide sequence ID" value="NZ_BSOH01000005.1"/>
</dbReference>
<dbReference type="PANTHER" id="PTHR11609:SF5">
    <property type="entry name" value="PHOSPHORIBOSYLAMINOIMIDAZOLE CARBOXYLASE"/>
    <property type="match status" value="1"/>
</dbReference>
<dbReference type="Pfam" id="PF17769">
    <property type="entry name" value="PurK_C"/>
    <property type="match status" value="1"/>
</dbReference>
<comment type="catalytic activity">
    <reaction evidence="4 5">
        <text>5-amino-1-(5-phospho-beta-D-ribosyl)imidazole + hydrogencarbonate + ATP = 5-carboxyamino-1-(5-phospho-D-ribosyl)imidazole + ADP + phosphate + 2 H(+)</text>
        <dbReference type="Rhea" id="RHEA:19317"/>
        <dbReference type="ChEBI" id="CHEBI:15378"/>
        <dbReference type="ChEBI" id="CHEBI:17544"/>
        <dbReference type="ChEBI" id="CHEBI:30616"/>
        <dbReference type="ChEBI" id="CHEBI:43474"/>
        <dbReference type="ChEBI" id="CHEBI:58730"/>
        <dbReference type="ChEBI" id="CHEBI:137981"/>
        <dbReference type="ChEBI" id="CHEBI:456216"/>
        <dbReference type="EC" id="6.3.4.18"/>
    </reaction>
</comment>
<dbReference type="Pfam" id="PF22660">
    <property type="entry name" value="RS_preATP-grasp-like"/>
    <property type="match status" value="1"/>
</dbReference>
<dbReference type="SUPFAM" id="SSF56059">
    <property type="entry name" value="Glutathione synthetase ATP-binding domain-like"/>
    <property type="match status" value="1"/>
</dbReference>